<dbReference type="InterPro" id="IPR024370">
    <property type="entry name" value="PBP_domain"/>
</dbReference>
<dbReference type="OrthoDB" id="9790048at2"/>
<proteinExistence type="inferred from homology"/>
<evidence type="ECO:0000259" key="8">
    <source>
        <dbReference type="Pfam" id="PF12849"/>
    </source>
</evidence>
<feature type="domain" description="PBP" evidence="8">
    <location>
        <begin position="18"/>
        <end position="300"/>
    </location>
</feature>
<comment type="function">
    <text evidence="1">Part of the ABC transporter complex PstSACB involved in phosphate import.</text>
</comment>
<dbReference type="GO" id="GO:0042301">
    <property type="term" value="F:phosphate ion binding"/>
    <property type="evidence" value="ECO:0007669"/>
    <property type="project" value="InterPro"/>
</dbReference>
<evidence type="ECO:0000256" key="5">
    <source>
        <dbReference type="ARBA" id="ARBA00022592"/>
    </source>
</evidence>
<dbReference type="SUPFAM" id="SSF53850">
    <property type="entry name" value="Periplasmic binding protein-like II"/>
    <property type="match status" value="1"/>
</dbReference>
<keyword evidence="7" id="KW-0732">Signal</keyword>
<gene>
    <name evidence="9" type="ORF">EDE15_0924</name>
</gene>
<dbReference type="PIRSF" id="PIRSF002756">
    <property type="entry name" value="PstS"/>
    <property type="match status" value="1"/>
</dbReference>
<dbReference type="GO" id="GO:0043190">
    <property type="term" value="C:ATP-binding cassette (ABC) transporter complex"/>
    <property type="evidence" value="ECO:0007669"/>
    <property type="project" value="InterPro"/>
</dbReference>
<sequence>MNVKLIAAGVLALATIGASAQNINGAGATFPYPIYSKWFSEYSKAHPEVKINYQSIGSGGGIRQVSEGTVDFGATDGPMNDEQIKSAKVKTMHIPTVLGAVVPIYNIPGVNKELNFSGDVIADIYLGKITTWNDPRIVKENPGVNLPANAILPVYRSDGSGTTYIFTDYLSKVSPDWASKVGKNTSVKWPTGIGQKGSEGIAGMVRQSPNSFGYVELIYAAQNKMSYGSVKNAAGQFVRASTDGVTAAAAAAAKTMPADFRVSITNAPGATSYPISSFTWLLIPTHSADAAKGKALVDFLGWMLDHGQSEANTLTYAPLPKPVQDMVRKSIAQIK</sequence>
<accession>A0A428MF00</accession>
<evidence type="ECO:0000256" key="1">
    <source>
        <dbReference type="ARBA" id="ARBA00002841"/>
    </source>
</evidence>
<dbReference type="EMBL" id="RSDW01000001">
    <property type="protein sequence ID" value="RSL15436.1"/>
    <property type="molecule type" value="Genomic_DNA"/>
</dbReference>
<reference evidence="9 10" key="1">
    <citation type="submission" date="2018-12" db="EMBL/GenBank/DDBJ databases">
        <title>Sequencing of bacterial isolates from soil warming experiment in Harvard Forest, Massachusetts, USA.</title>
        <authorList>
            <person name="Deangelis K."/>
        </authorList>
    </citation>
    <scope>NUCLEOTIDE SEQUENCE [LARGE SCALE GENOMIC DNA]</scope>
    <source>
        <strain evidence="9 10">EB153</strain>
    </source>
</reference>
<keyword evidence="5 6" id="KW-0592">Phosphate transport</keyword>
<dbReference type="InterPro" id="IPR005673">
    <property type="entry name" value="ABC_phos-bd_PstS"/>
</dbReference>
<dbReference type="Pfam" id="PF12849">
    <property type="entry name" value="PBP_like_2"/>
    <property type="match status" value="1"/>
</dbReference>
<evidence type="ECO:0000256" key="2">
    <source>
        <dbReference type="ARBA" id="ARBA00008725"/>
    </source>
</evidence>
<comment type="subunit">
    <text evidence="3">The complex is composed of two ATP-binding proteins (PstB), two transmembrane proteins (PstC and PstA) and a solute-binding protein (PstS).</text>
</comment>
<feature type="signal peptide" evidence="7">
    <location>
        <begin position="1"/>
        <end position="20"/>
    </location>
</feature>
<evidence type="ECO:0000256" key="3">
    <source>
        <dbReference type="ARBA" id="ARBA00011529"/>
    </source>
</evidence>
<comment type="similarity">
    <text evidence="2 6">Belongs to the PstS family.</text>
</comment>
<feature type="chain" id="PRO_5019081007" description="Phosphate-binding protein" evidence="7">
    <location>
        <begin position="21"/>
        <end position="335"/>
    </location>
</feature>
<evidence type="ECO:0000256" key="7">
    <source>
        <dbReference type="SAM" id="SignalP"/>
    </source>
</evidence>
<dbReference type="AlphaFoldDB" id="A0A428MF00"/>
<dbReference type="CDD" id="cd13565">
    <property type="entry name" value="PBP2_PstS"/>
    <property type="match status" value="1"/>
</dbReference>
<keyword evidence="4 6" id="KW-0813">Transport</keyword>
<protein>
    <recommendedName>
        <fullName evidence="6">Phosphate-binding protein</fullName>
    </recommendedName>
</protein>
<comment type="caution">
    <text evidence="9">The sequence shown here is derived from an EMBL/GenBank/DDBJ whole genome shotgun (WGS) entry which is preliminary data.</text>
</comment>
<evidence type="ECO:0000256" key="6">
    <source>
        <dbReference type="PIRNR" id="PIRNR002756"/>
    </source>
</evidence>
<organism evidence="9 10">
    <name type="scientific">Edaphobacter aggregans</name>
    <dbReference type="NCBI Taxonomy" id="570835"/>
    <lineage>
        <taxon>Bacteria</taxon>
        <taxon>Pseudomonadati</taxon>
        <taxon>Acidobacteriota</taxon>
        <taxon>Terriglobia</taxon>
        <taxon>Terriglobales</taxon>
        <taxon>Acidobacteriaceae</taxon>
        <taxon>Edaphobacter</taxon>
    </lineage>
</organism>
<evidence type="ECO:0000256" key="4">
    <source>
        <dbReference type="ARBA" id="ARBA00022448"/>
    </source>
</evidence>
<evidence type="ECO:0000313" key="9">
    <source>
        <dbReference type="EMBL" id="RSL15436.1"/>
    </source>
</evidence>
<dbReference type="Gene3D" id="3.40.190.10">
    <property type="entry name" value="Periplasmic binding protein-like II"/>
    <property type="match status" value="2"/>
</dbReference>
<dbReference type="PANTHER" id="PTHR42996:SF1">
    <property type="entry name" value="PHOSPHATE-BINDING PROTEIN PSTS"/>
    <property type="match status" value="1"/>
</dbReference>
<dbReference type="Proteomes" id="UP000269669">
    <property type="component" value="Unassembled WGS sequence"/>
</dbReference>
<evidence type="ECO:0000313" key="10">
    <source>
        <dbReference type="Proteomes" id="UP000269669"/>
    </source>
</evidence>
<keyword evidence="10" id="KW-1185">Reference proteome</keyword>
<name>A0A428MF00_9BACT</name>
<dbReference type="GO" id="GO:0035435">
    <property type="term" value="P:phosphate ion transmembrane transport"/>
    <property type="evidence" value="ECO:0007669"/>
    <property type="project" value="InterPro"/>
</dbReference>
<dbReference type="InterPro" id="IPR050962">
    <property type="entry name" value="Phosphate-bind_PstS"/>
</dbReference>
<dbReference type="PANTHER" id="PTHR42996">
    <property type="entry name" value="PHOSPHATE-BINDING PROTEIN PSTS"/>
    <property type="match status" value="1"/>
</dbReference>
<dbReference type="NCBIfam" id="TIGR00975">
    <property type="entry name" value="3a0107s03"/>
    <property type="match status" value="1"/>
</dbReference>